<dbReference type="Proteomes" id="UP000266568">
    <property type="component" value="Unassembled WGS sequence"/>
</dbReference>
<keyword evidence="4" id="KW-1185">Reference proteome</keyword>
<keyword evidence="2" id="KW-0472">Membrane</keyword>
<evidence type="ECO:0000313" key="4">
    <source>
        <dbReference type="Proteomes" id="UP000266568"/>
    </source>
</evidence>
<feature type="region of interest" description="Disordered" evidence="1">
    <location>
        <begin position="60"/>
        <end position="102"/>
    </location>
</feature>
<name>A0A397PJ90_9SPHN</name>
<evidence type="ECO:0000256" key="2">
    <source>
        <dbReference type="SAM" id="Phobius"/>
    </source>
</evidence>
<gene>
    <name evidence="3" type="ORF">DFR49_0276</name>
</gene>
<accession>A0A397PJ90</accession>
<dbReference type="AlphaFoldDB" id="A0A397PJ90"/>
<feature type="region of interest" description="Disordered" evidence="1">
    <location>
        <begin position="120"/>
        <end position="150"/>
    </location>
</feature>
<feature type="compositionally biased region" description="Pro residues" evidence="1">
    <location>
        <begin position="87"/>
        <end position="96"/>
    </location>
</feature>
<proteinExistence type="predicted"/>
<keyword evidence="2" id="KW-0812">Transmembrane</keyword>
<dbReference type="EMBL" id="QXDC01000002">
    <property type="protein sequence ID" value="RIA45751.1"/>
    <property type="molecule type" value="Genomic_DNA"/>
</dbReference>
<sequence>MAAYSSPAYQASRRGRGPGLALAIAANVLLALLFLTMSSYSPLQRMAPTGLSVFNVSGSRPAAEASERKAAPKPRPKRATAAREAPAPRPPKPPAPDASAPSPFKMIIVSKEAFGASDIGKLPKDAPEIASGGGEGKAADSASTYGPGEGPGGATLYAADWYRKPRDAELAYYMPKVVRPGSWAEIACQTAERYRVENCRALAESPPGSGLANALRRAAWQFQVRPPSIDGKPMLHTWVRIHFDFTEKARD</sequence>
<dbReference type="RefSeq" id="WP_119034253.1">
    <property type="nucleotide sequence ID" value="NZ_QXDC01000002.1"/>
</dbReference>
<organism evidence="3 4">
    <name type="scientific">Hephaestia caeni</name>
    <dbReference type="NCBI Taxonomy" id="645617"/>
    <lineage>
        <taxon>Bacteria</taxon>
        <taxon>Pseudomonadati</taxon>
        <taxon>Pseudomonadota</taxon>
        <taxon>Alphaproteobacteria</taxon>
        <taxon>Sphingomonadales</taxon>
        <taxon>Sphingomonadaceae</taxon>
        <taxon>Hephaestia</taxon>
    </lineage>
</organism>
<evidence type="ECO:0000313" key="3">
    <source>
        <dbReference type="EMBL" id="RIA45751.1"/>
    </source>
</evidence>
<feature type="compositionally biased region" description="Basic residues" evidence="1">
    <location>
        <begin position="71"/>
        <end position="80"/>
    </location>
</feature>
<protein>
    <submittedName>
        <fullName evidence="3">Protein TonB</fullName>
    </submittedName>
</protein>
<keyword evidence="2" id="KW-1133">Transmembrane helix</keyword>
<feature type="transmembrane region" description="Helical" evidence="2">
    <location>
        <begin position="20"/>
        <end position="40"/>
    </location>
</feature>
<dbReference type="OrthoDB" id="7410762at2"/>
<reference evidence="3 4" key="1">
    <citation type="submission" date="2018-08" db="EMBL/GenBank/DDBJ databases">
        <title>Genomic Encyclopedia of Type Strains, Phase IV (KMG-IV): sequencing the most valuable type-strain genomes for metagenomic binning, comparative biology and taxonomic classification.</title>
        <authorList>
            <person name="Goeker M."/>
        </authorList>
    </citation>
    <scope>NUCLEOTIDE SEQUENCE [LARGE SCALE GENOMIC DNA]</scope>
    <source>
        <strain evidence="3 4">DSM 25527</strain>
    </source>
</reference>
<evidence type="ECO:0000256" key="1">
    <source>
        <dbReference type="SAM" id="MobiDB-lite"/>
    </source>
</evidence>
<comment type="caution">
    <text evidence="3">The sequence shown here is derived from an EMBL/GenBank/DDBJ whole genome shotgun (WGS) entry which is preliminary data.</text>
</comment>